<dbReference type="EMBL" id="FOHT01000065">
    <property type="protein sequence ID" value="SEU16126.1"/>
    <property type="molecule type" value="Genomic_DNA"/>
</dbReference>
<keyword evidence="4" id="KW-1185">Reference proteome</keyword>
<sequence>METNLLPAPDVLSVHWLWFQILLVVTFTLHIILVNLILGGSLLAIWNRFKKTETPVFSGKIPIFVALTINLGVPPLLFLQVLYGHLFYTSSVLMAVYWIAIIPILIFAYYGTYIYVKKADKAPLLATISLWTSTIFLLYIAFVFVINSTLTQLPEEWISYFQNKGGTFLLLNEPSIWPRFLHFIFASLAVAAIGKSVFIHFAKKLKPEDKKVAIQKNLKIAAVATLIQVFVGFWFWLSMPEAVWKIFMGGQLISTLFMVAGWLIAMAILYFSFTGKLVPTLVAIVLEVIVMVLIREFARNAYLKGIFHPSDLATQYQISPLLIFLIIFIVGLGLIYYMIQLSQKPKNSRL</sequence>
<feature type="transmembrane region" description="Helical" evidence="1">
    <location>
        <begin position="220"/>
        <end position="237"/>
    </location>
</feature>
<protein>
    <submittedName>
        <fullName evidence="3">Uncharacterized protein</fullName>
    </submittedName>
</protein>
<evidence type="ECO:0000313" key="5">
    <source>
        <dbReference type="Proteomes" id="UP000181981"/>
    </source>
</evidence>
<feature type="transmembrane region" description="Helical" evidence="1">
    <location>
        <begin position="61"/>
        <end position="83"/>
    </location>
</feature>
<evidence type="ECO:0000256" key="1">
    <source>
        <dbReference type="SAM" id="Phobius"/>
    </source>
</evidence>
<dbReference type="Proteomes" id="UP000181981">
    <property type="component" value="Unassembled WGS sequence"/>
</dbReference>
<reference evidence="2 4" key="1">
    <citation type="submission" date="2014-03" db="EMBL/GenBank/DDBJ databases">
        <title>Complete genome sequence of a deeply braunched marine Bacteroidia bacterium Draconibacterium orientale type strain FH5T.</title>
        <authorList>
            <person name="Li X."/>
            <person name="Wang X."/>
            <person name="Xie Z."/>
            <person name="Du Z."/>
            <person name="Chen G."/>
        </authorList>
    </citation>
    <scope>NUCLEOTIDE SEQUENCE [LARGE SCALE GENOMIC DNA]</scope>
    <source>
        <strain evidence="2 4">FH5</strain>
    </source>
</reference>
<gene>
    <name evidence="2" type="ORF">FH5T_03785</name>
    <name evidence="3" type="ORF">SAMN05444285_1652</name>
</gene>
<reference evidence="3 5" key="2">
    <citation type="submission" date="2016-10" db="EMBL/GenBank/DDBJ databases">
        <authorList>
            <person name="de Groot N.N."/>
        </authorList>
    </citation>
    <scope>NUCLEOTIDE SEQUENCE [LARGE SCALE GENOMIC DNA]</scope>
    <source>
        <strain evidence="3 5">DSM 25947</strain>
    </source>
</reference>
<feature type="transmembrane region" description="Helical" evidence="1">
    <location>
        <begin position="95"/>
        <end position="116"/>
    </location>
</feature>
<name>X5DK73_9BACT</name>
<evidence type="ECO:0000313" key="2">
    <source>
        <dbReference type="EMBL" id="AHW61564.1"/>
    </source>
</evidence>
<feature type="transmembrane region" description="Helical" evidence="1">
    <location>
        <begin position="249"/>
        <end position="271"/>
    </location>
</feature>
<feature type="transmembrane region" description="Helical" evidence="1">
    <location>
        <begin position="123"/>
        <end position="146"/>
    </location>
</feature>
<evidence type="ECO:0000313" key="3">
    <source>
        <dbReference type="EMBL" id="SEU16126.1"/>
    </source>
</evidence>
<accession>X5DK73</accession>
<keyword evidence="1" id="KW-1133">Transmembrane helix</keyword>
<dbReference type="HOGENOM" id="CLU_065972_0_0_10"/>
<feature type="transmembrane region" description="Helical" evidence="1">
    <location>
        <begin position="318"/>
        <end position="339"/>
    </location>
</feature>
<dbReference type="STRING" id="1168034.FH5T_03785"/>
<proteinExistence type="predicted"/>
<dbReference type="KEGG" id="dori:FH5T_03785"/>
<keyword evidence="1" id="KW-0812">Transmembrane</keyword>
<organism evidence="3 5">
    <name type="scientific">Draconibacterium orientale</name>
    <dbReference type="NCBI Taxonomy" id="1168034"/>
    <lineage>
        <taxon>Bacteria</taxon>
        <taxon>Pseudomonadati</taxon>
        <taxon>Bacteroidota</taxon>
        <taxon>Bacteroidia</taxon>
        <taxon>Marinilabiliales</taxon>
        <taxon>Prolixibacteraceae</taxon>
        <taxon>Draconibacterium</taxon>
    </lineage>
</organism>
<dbReference type="EMBL" id="CP007451">
    <property type="protein sequence ID" value="AHW61564.1"/>
    <property type="molecule type" value="Genomic_DNA"/>
</dbReference>
<keyword evidence="1" id="KW-0472">Membrane</keyword>
<dbReference type="Proteomes" id="UP000023772">
    <property type="component" value="Chromosome"/>
</dbReference>
<dbReference type="eggNOG" id="COG1271">
    <property type="taxonomic scope" value="Bacteria"/>
</dbReference>
<dbReference type="AlphaFoldDB" id="X5DK73"/>
<feature type="transmembrane region" description="Helical" evidence="1">
    <location>
        <begin position="180"/>
        <end position="199"/>
    </location>
</feature>
<evidence type="ECO:0000313" key="4">
    <source>
        <dbReference type="Proteomes" id="UP000023772"/>
    </source>
</evidence>
<dbReference type="RefSeq" id="WP_038555844.1">
    <property type="nucleotide sequence ID" value="NZ_FOHT01000065.1"/>
</dbReference>
<feature type="transmembrane region" description="Helical" evidence="1">
    <location>
        <begin position="16"/>
        <end position="49"/>
    </location>
</feature>
<dbReference type="OrthoDB" id="9814063at2"/>
<feature type="transmembrane region" description="Helical" evidence="1">
    <location>
        <begin position="278"/>
        <end position="298"/>
    </location>
</feature>